<evidence type="ECO:0000313" key="1">
    <source>
        <dbReference type="EMBL" id="KAJ8892823.1"/>
    </source>
</evidence>
<dbReference type="EMBL" id="JARBHB010000002">
    <property type="protein sequence ID" value="KAJ8892823.1"/>
    <property type="molecule type" value="Genomic_DNA"/>
</dbReference>
<name>A0ABQ9IA98_9NEOP</name>
<keyword evidence="2" id="KW-1185">Reference proteome</keyword>
<organism evidence="1 2">
    <name type="scientific">Dryococelus australis</name>
    <dbReference type="NCBI Taxonomy" id="614101"/>
    <lineage>
        <taxon>Eukaryota</taxon>
        <taxon>Metazoa</taxon>
        <taxon>Ecdysozoa</taxon>
        <taxon>Arthropoda</taxon>
        <taxon>Hexapoda</taxon>
        <taxon>Insecta</taxon>
        <taxon>Pterygota</taxon>
        <taxon>Neoptera</taxon>
        <taxon>Polyneoptera</taxon>
        <taxon>Phasmatodea</taxon>
        <taxon>Verophasmatodea</taxon>
        <taxon>Anareolatae</taxon>
        <taxon>Phasmatidae</taxon>
        <taxon>Eurycanthinae</taxon>
        <taxon>Dryococelus</taxon>
    </lineage>
</organism>
<dbReference type="Proteomes" id="UP001159363">
    <property type="component" value="Chromosome 2"/>
</dbReference>
<reference evidence="1 2" key="1">
    <citation type="submission" date="2023-02" db="EMBL/GenBank/DDBJ databases">
        <title>LHISI_Scaffold_Assembly.</title>
        <authorList>
            <person name="Stuart O.P."/>
            <person name="Cleave R."/>
            <person name="Magrath M.J.L."/>
            <person name="Mikheyev A.S."/>
        </authorList>
    </citation>
    <scope>NUCLEOTIDE SEQUENCE [LARGE SCALE GENOMIC DNA]</scope>
    <source>
        <strain evidence="1">Daus_M_001</strain>
        <tissue evidence="1">Leg muscle</tissue>
    </source>
</reference>
<accession>A0ABQ9IA98</accession>
<protein>
    <submittedName>
        <fullName evidence="1">Uncharacterized protein</fullName>
    </submittedName>
</protein>
<proteinExistence type="predicted"/>
<sequence>MTHAILERAKYCMTELNFSYFLRGKIQTDPLEGRFRKYRIITYRLHKSECEAKLRLQDSLPLVLNSRKYGLIEIMLYENSDACKEKSTVKLSKIVHSITVGEKHLRDLESVIPVLTYLARYCVYKLLKKLIRTGLWWFAISTPGCCEHCNVRLCVLVMITTAQLKEELSNLDVCDAGHTLETIIQHIVSMSSNALLRNYCLKKNDI</sequence>
<gene>
    <name evidence="1" type="ORF">PR048_005404</name>
</gene>
<evidence type="ECO:0000313" key="2">
    <source>
        <dbReference type="Proteomes" id="UP001159363"/>
    </source>
</evidence>
<comment type="caution">
    <text evidence="1">The sequence shown here is derived from an EMBL/GenBank/DDBJ whole genome shotgun (WGS) entry which is preliminary data.</text>
</comment>